<protein>
    <submittedName>
        <fullName evidence="11">ATP synthase F1 subcomplex epsilon subunit</fullName>
    </submittedName>
</protein>
<evidence type="ECO:0000256" key="8">
    <source>
        <dbReference type="ARBA" id="ARBA00023310"/>
    </source>
</evidence>
<dbReference type="Proteomes" id="UP000199060">
    <property type="component" value="Unassembled WGS sequence"/>
</dbReference>
<dbReference type="GO" id="GO:0012505">
    <property type="term" value="C:endomembrane system"/>
    <property type="evidence" value="ECO:0007669"/>
    <property type="project" value="UniProtKB-SubCell"/>
</dbReference>
<keyword evidence="8 9" id="KW-0066">ATP synthesis</keyword>
<accession>A0A1G6X9B3</accession>
<dbReference type="InterPro" id="IPR020546">
    <property type="entry name" value="ATP_synth_F1_dsu/esu_N"/>
</dbReference>
<dbReference type="EMBL" id="FNAC01000052">
    <property type="protein sequence ID" value="SDD73917.1"/>
    <property type="molecule type" value="Genomic_DNA"/>
</dbReference>
<gene>
    <name evidence="11" type="ORF">SAMN04488104_105211</name>
</gene>
<dbReference type="GO" id="GO:0045259">
    <property type="term" value="C:proton-transporting ATP synthase complex"/>
    <property type="evidence" value="ECO:0007669"/>
    <property type="project" value="UniProtKB-KW"/>
</dbReference>
<evidence type="ECO:0000256" key="4">
    <source>
        <dbReference type="ARBA" id="ARBA00022448"/>
    </source>
</evidence>
<evidence type="ECO:0000259" key="10">
    <source>
        <dbReference type="Pfam" id="PF02823"/>
    </source>
</evidence>
<dbReference type="PANTHER" id="PTHR13822">
    <property type="entry name" value="ATP SYNTHASE DELTA/EPSILON CHAIN"/>
    <property type="match status" value="1"/>
</dbReference>
<dbReference type="NCBIfam" id="TIGR01216">
    <property type="entry name" value="ATP_synt_epsi"/>
    <property type="match status" value="1"/>
</dbReference>
<dbReference type="PANTHER" id="PTHR13822:SF10">
    <property type="entry name" value="ATP SYNTHASE EPSILON CHAIN, CHLOROPLASTIC"/>
    <property type="match status" value="1"/>
</dbReference>
<keyword evidence="7 9" id="KW-0139">CF(1)</keyword>
<keyword evidence="6" id="KW-0472">Membrane</keyword>
<dbReference type="Pfam" id="PF02823">
    <property type="entry name" value="ATP-synt_DE_N"/>
    <property type="match status" value="1"/>
</dbReference>
<dbReference type="STRING" id="686796.SAMN04488104_105211"/>
<keyword evidence="5 9" id="KW-0406">Ion transport</keyword>
<keyword evidence="4 9" id="KW-0813">Transport</keyword>
<reference evidence="12" key="1">
    <citation type="submission" date="2016-10" db="EMBL/GenBank/DDBJ databases">
        <authorList>
            <person name="Varghese N."/>
            <person name="Submissions S."/>
        </authorList>
    </citation>
    <scope>NUCLEOTIDE SEQUENCE [LARGE SCALE GENOMIC DNA]</scope>
    <source>
        <strain evidence="12">DSM 23095</strain>
    </source>
</reference>
<evidence type="ECO:0000313" key="11">
    <source>
        <dbReference type="EMBL" id="SDD73917.1"/>
    </source>
</evidence>
<feature type="domain" description="ATP synthase F1 complex delta/epsilon subunit N-terminal" evidence="10">
    <location>
        <begin position="3"/>
        <end position="80"/>
    </location>
</feature>
<dbReference type="Gene3D" id="2.60.15.10">
    <property type="entry name" value="F0F1 ATP synthase delta/epsilon subunit, N-terminal"/>
    <property type="match status" value="1"/>
</dbReference>
<evidence type="ECO:0000256" key="6">
    <source>
        <dbReference type="ARBA" id="ARBA00023136"/>
    </source>
</evidence>
<proteinExistence type="inferred from homology"/>
<keyword evidence="12" id="KW-1185">Reference proteome</keyword>
<dbReference type="InterPro" id="IPR001469">
    <property type="entry name" value="ATP_synth_F1_dsu/esu"/>
</dbReference>
<comment type="similarity">
    <text evidence="3 9">Belongs to the ATPase epsilon chain family.</text>
</comment>
<organism evidence="11 12">
    <name type="scientific">Algoriphagus faecimaris</name>
    <dbReference type="NCBI Taxonomy" id="686796"/>
    <lineage>
        <taxon>Bacteria</taxon>
        <taxon>Pseudomonadati</taxon>
        <taxon>Bacteroidota</taxon>
        <taxon>Cytophagia</taxon>
        <taxon>Cytophagales</taxon>
        <taxon>Cyclobacteriaceae</taxon>
        <taxon>Algoriphagus</taxon>
    </lineage>
</organism>
<evidence type="ECO:0000256" key="9">
    <source>
        <dbReference type="RuleBase" id="RU003656"/>
    </source>
</evidence>
<dbReference type="CDD" id="cd12152">
    <property type="entry name" value="F1-ATPase_delta"/>
    <property type="match status" value="1"/>
</dbReference>
<name>A0A1G6X9B3_9BACT</name>
<evidence type="ECO:0000256" key="1">
    <source>
        <dbReference type="ARBA" id="ARBA00003543"/>
    </source>
</evidence>
<evidence type="ECO:0000256" key="3">
    <source>
        <dbReference type="ARBA" id="ARBA00005712"/>
    </source>
</evidence>
<evidence type="ECO:0000256" key="7">
    <source>
        <dbReference type="ARBA" id="ARBA00023196"/>
    </source>
</evidence>
<dbReference type="GO" id="GO:0046933">
    <property type="term" value="F:proton-transporting ATP synthase activity, rotational mechanism"/>
    <property type="evidence" value="ECO:0007669"/>
    <property type="project" value="InterPro"/>
</dbReference>
<dbReference type="InterPro" id="IPR036771">
    <property type="entry name" value="ATPsynth_dsu/esu_N"/>
</dbReference>
<sequence>MSMQLEIVTPDKKVFEGEVSEASFPGANGAFQVLNNHAPIVSALAKGTVSFTTQQGKQSMIVDGGVVEVKNNAIVVLAEKVVG</sequence>
<comment type="function">
    <text evidence="1">Produces ATP from ADP in the presence of a proton gradient across the membrane.</text>
</comment>
<dbReference type="SUPFAM" id="SSF51344">
    <property type="entry name" value="Epsilon subunit of F1F0-ATP synthase N-terminal domain"/>
    <property type="match status" value="1"/>
</dbReference>
<evidence type="ECO:0000313" key="12">
    <source>
        <dbReference type="Proteomes" id="UP000199060"/>
    </source>
</evidence>
<comment type="subunit">
    <text evidence="9">F-type ATPases have 2 components, CF(1) - the catalytic core - and CF(0) - the membrane proton channel. CF(1) has five subunits: alpha(3), beta(3), gamma(1), delta(1), epsilon(1). CF(0) has three main subunits: a, b and c.</text>
</comment>
<evidence type="ECO:0000256" key="2">
    <source>
        <dbReference type="ARBA" id="ARBA00004184"/>
    </source>
</evidence>
<dbReference type="AlphaFoldDB" id="A0A1G6X9B3"/>
<comment type="subcellular location">
    <subcellularLocation>
        <location evidence="2">Endomembrane system</location>
        <topology evidence="2">Peripheral membrane protein</topology>
    </subcellularLocation>
</comment>
<evidence type="ECO:0000256" key="5">
    <source>
        <dbReference type="ARBA" id="ARBA00023065"/>
    </source>
</evidence>